<keyword evidence="1" id="KW-0472">Membrane</keyword>
<dbReference type="EMBL" id="QUTA01009583">
    <property type="protein sequence ID" value="RHY00812.1"/>
    <property type="molecule type" value="Genomic_DNA"/>
</dbReference>
<organism evidence="2 3">
    <name type="scientific">Aphanomyces astaci</name>
    <name type="common">Crayfish plague agent</name>
    <dbReference type="NCBI Taxonomy" id="112090"/>
    <lineage>
        <taxon>Eukaryota</taxon>
        <taxon>Sar</taxon>
        <taxon>Stramenopiles</taxon>
        <taxon>Oomycota</taxon>
        <taxon>Saprolegniomycetes</taxon>
        <taxon>Saprolegniales</taxon>
        <taxon>Verrucalvaceae</taxon>
        <taxon>Aphanomyces</taxon>
    </lineage>
</organism>
<reference evidence="2 3" key="1">
    <citation type="submission" date="2018-08" db="EMBL/GenBank/DDBJ databases">
        <title>Aphanomyces genome sequencing and annotation.</title>
        <authorList>
            <person name="Minardi D."/>
            <person name="Oidtmann B."/>
            <person name="Van Der Giezen M."/>
            <person name="Studholme D.J."/>
        </authorList>
    </citation>
    <scope>NUCLEOTIDE SEQUENCE [LARGE SCALE GENOMIC DNA]</scope>
    <source>
        <strain evidence="2 3">Yx</strain>
    </source>
</reference>
<evidence type="ECO:0000313" key="3">
    <source>
        <dbReference type="Proteomes" id="UP000266239"/>
    </source>
</evidence>
<name>A0A396ZZR5_APHAT</name>
<keyword evidence="1" id="KW-1133">Transmembrane helix</keyword>
<dbReference type="AlphaFoldDB" id="A0A396ZZR5"/>
<comment type="caution">
    <text evidence="2">The sequence shown here is derived from an EMBL/GenBank/DDBJ whole genome shotgun (WGS) entry which is preliminary data.</text>
</comment>
<feature type="transmembrane region" description="Helical" evidence="1">
    <location>
        <begin position="59"/>
        <end position="84"/>
    </location>
</feature>
<feature type="transmembrane region" description="Helical" evidence="1">
    <location>
        <begin position="250"/>
        <end position="270"/>
    </location>
</feature>
<dbReference type="VEuPathDB" id="FungiDB:H257_06340"/>
<dbReference type="Proteomes" id="UP000266239">
    <property type="component" value="Unassembled WGS sequence"/>
</dbReference>
<gene>
    <name evidence="2" type="ORF">DYB25_009313</name>
</gene>
<feature type="transmembrane region" description="Helical" evidence="1">
    <location>
        <begin position="29"/>
        <end position="52"/>
    </location>
</feature>
<protein>
    <submittedName>
        <fullName evidence="2">Uncharacterized protein</fullName>
    </submittedName>
</protein>
<feature type="transmembrane region" description="Helical" evidence="1">
    <location>
        <begin position="226"/>
        <end position="244"/>
    </location>
</feature>
<dbReference type="PANTHER" id="PTHR11040:SF140">
    <property type="entry name" value="ZRT (ZRT), IRT- (IRT-) LIKE PROTEIN TRANSPORTER"/>
    <property type="match status" value="1"/>
</dbReference>
<sequence length="282" mass="29841">AVIDKLGNKISVALGVLHVIMDEDTTDHLYFKTIASCVIWDLSVLGCVAPMYMPVLRDAYNGVSTIVVGGIFLVGSVAHVVPALVETARVTLAGVDFMIFPTAYSLYALGYLFVLGLEVVAHWVQVHVHSPVHKVHPSITSISTSTAVSKSKQSAPSSPHPSMSVVVLFGVLSLHALLEGVGVGIAAEPAWTTLSGILAHKTVSSLVLSIEIHHHYSDPSMKTRRVGSLVLFSAMTPTGVLLGSSIKDPALLILGLIVSLGNGIALHRVVMGAFRPPPRHES</sequence>
<dbReference type="GO" id="GO:0016020">
    <property type="term" value="C:membrane"/>
    <property type="evidence" value="ECO:0007669"/>
    <property type="project" value="TreeGrafter"/>
</dbReference>
<evidence type="ECO:0000256" key="1">
    <source>
        <dbReference type="SAM" id="Phobius"/>
    </source>
</evidence>
<keyword evidence="1" id="KW-0812">Transmembrane</keyword>
<dbReference type="GO" id="GO:0005385">
    <property type="term" value="F:zinc ion transmembrane transporter activity"/>
    <property type="evidence" value="ECO:0007669"/>
    <property type="project" value="TreeGrafter"/>
</dbReference>
<evidence type="ECO:0000313" key="2">
    <source>
        <dbReference type="EMBL" id="RHY00812.1"/>
    </source>
</evidence>
<feature type="non-terminal residue" evidence="2">
    <location>
        <position position="1"/>
    </location>
</feature>
<proteinExistence type="predicted"/>
<accession>A0A396ZZR5</accession>
<dbReference type="PANTHER" id="PTHR11040">
    <property type="entry name" value="ZINC/IRON TRANSPORTER"/>
    <property type="match status" value="1"/>
</dbReference>